<comment type="cofactor">
    <cofactor evidence="15 16">
        <name>Mg(2+)</name>
        <dbReference type="ChEBI" id="CHEBI:18420"/>
    </cofactor>
    <cofactor evidence="15 16">
        <name>Mn(2+)</name>
        <dbReference type="ChEBI" id="CHEBI:29035"/>
    </cofactor>
    <text evidence="15 16">Binds 1 Mg(2+) or Mn(2+) ion per subunit.</text>
</comment>
<dbReference type="GO" id="GO:0009098">
    <property type="term" value="P:L-leucine biosynthetic process"/>
    <property type="evidence" value="ECO:0007669"/>
    <property type="project" value="UniProtKB-UniRule"/>
</dbReference>
<evidence type="ECO:0000256" key="12">
    <source>
        <dbReference type="ARBA" id="ARBA00023027"/>
    </source>
</evidence>
<dbReference type="SUPFAM" id="SSF53659">
    <property type="entry name" value="Isocitrate/Isopropylmalate dehydrogenase-like"/>
    <property type="match status" value="1"/>
</dbReference>
<dbReference type="EC" id="1.1.1.85" evidence="15"/>
<dbReference type="HAMAP" id="MF_01033">
    <property type="entry name" value="LeuB_type1"/>
    <property type="match status" value="1"/>
</dbReference>
<dbReference type="InterPro" id="IPR019818">
    <property type="entry name" value="IsoCit/isopropylmalate_DH_CS"/>
</dbReference>
<dbReference type="STRING" id="526227.Mesil_1601"/>
<dbReference type="PANTHER" id="PTHR42979">
    <property type="entry name" value="3-ISOPROPYLMALATE DEHYDROGENASE"/>
    <property type="match status" value="1"/>
</dbReference>
<dbReference type="SMART" id="SM01329">
    <property type="entry name" value="Iso_dh"/>
    <property type="match status" value="1"/>
</dbReference>
<dbReference type="GO" id="GO:0005829">
    <property type="term" value="C:cytosol"/>
    <property type="evidence" value="ECO:0007669"/>
    <property type="project" value="TreeGrafter"/>
</dbReference>
<dbReference type="FunFam" id="3.40.718.10:FF:000006">
    <property type="entry name" value="3-isopropylmalate dehydrogenase"/>
    <property type="match status" value="1"/>
</dbReference>
<feature type="site" description="Important for catalysis" evidence="15">
    <location>
        <position position="186"/>
    </location>
</feature>
<keyword evidence="10 15" id="KW-0460">Magnesium</keyword>
<dbReference type="GO" id="GO:0051287">
    <property type="term" value="F:NAD binding"/>
    <property type="evidence" value="ECO:0007669"/>
    <property type="project" value="InterPro"/>
</dbReference>
<evidence type="ECO:0000256" key="13">
    <source>
        <dbReference type="ARBA" id="ARBA00023211"/>
    </source>
</evidence>
<accession>D7BFD5</accession>
<feature type="domain" description="Isopropylmalate dehydrogenase-like" evidence="17">
    <location>
        <begin position="3"/>
        <end position="341"/>
    </location>
</feature>
<dbReference type="GO" id="GO:0000287">
    <property type="term" value="F:magnesium ion binding"/>
    <property type="evidence" value="ECO:0007669"/>
    <property type="project" value="InterPro"/>
</dbReference>
<keyword evidence="13 15" id="KW-0464">Manganese</keyword>
<keyword evidence="11 15" id="KW-0560">Oxidoreductase</keyword>
<comment type="similarity">
    <text evidence="5 15">Belongs to the isocitrate and isopropylmalate dehydrogenases family. LeuB type 1 subfamily.</text>
</comment>
<keyword evidence="7 15" id="KW-0432">Leucine biosynthesis</keyword>
<dbReference type="InterPro" id="IPR004429">
    <property type="entry name" value="Isopropylmalate_DH"/>
</dbReference>
<dbReference type="GO" id="GO:0003862">
    <property type="term" value="F:3-isopropylmalate dehydrogenase activity"/>
    <property type="evidence" value="ECO:0007669"/>
    <property type="project" value="UniProtKB-UniRule"/>
</dbReference>
<keyword evidence="15" id="KW-0963">Cytoplasm</keyword>
<evidence type="ECO:0000259" key="17">
    <source>
        <dbReference type="SMART" id="SM01329"/>
    </source>
</evidence>
<dbReference type="Pfam" id="PF00180">
    <property type="entry name" value="Iso_dh"/>
    <property type="match status" value="1"/>
</dbReference>
<evidence type="ECO:0000256" key="3">
    <source>
        <dbReference type="ARBA" id="ARBA00004496"/>
    </source>
</evidence>
<dbReference type="Gene3D" id="3.40.718.10">
    <property type="entry name" value="Isopropylmalate Dehydrogenase"/>
    <property type="match status" value="1"/>
</dbReference>
<dbReference type="OrthoDB" id="9806254at2"/>
<evidence type="ECO:0000256" key="5">
    <source>
        <dbReference type="ARBA" id="ARBA00008319"/>
    </source>
</evidence>
<feature type="binding site" evidence="15">
    <location>
        <position position="218"/>
    </location>
    <ligand>
        <name>Mg(2+)</name>
        <dbReference type="ChEBI" id="CHEBI:18420"/>
    </ligand>
</feature>
<feature type="site" description="Important for catalysis" evidence="15">
    <location>
        <position position="140"/>
    </location>
</feature>
<evidence type="ECO:0000256" key="4">
    <source>
        <dbReference type="ARBA" id="ARBA00004762"/>
    </source>
</evidence>
<feature type="binding site" evidence="15">
    <location>
        <position position="105"/>
    </location>
    <ligand>
        <name>substrate</name>
    </ligand>
</feature>
<feature type="binding site" evidence="15">
    <location>
        <begin position="275"/>
        <end position="287"/>
    </location>
    <ligand>
        <name>NAD(+)</name>
        <dbReference type="ChEBI" id="CHEBI:57540"/>
    </ligand>
</feature>
<comment type="pathway">
    <text evidence="4 15 16">Amino-acid biosynthesis; L-leucine biosynthesis; L-leucine from 3-methyl-2-oxobutanoate: step 3/4.</text>
</comment>
<reference evidence="18 19" key="1">
    <citation type="journal article" date="2010" name="Stand. Genomic Sci.">
        <title>Complete genome sequence of Meiothermus silvanus type strain (VI-R2).</title>
        <authorList>
            <person name="Sikorski J."/>
            <person name="Tindall B.J."/>
            <person name="Lowry S."/>
            <person name="Lucas S."/>
            <person name="Nolan M."/>
            <person name="Copeland A."/>
            <person name="Glavina Del Rio T."/>
            <person name="Tice H."/>
            <person name="Cheng J.F."/>
            <person name="Han C."/>
            <person name="Pitluck S."/>
            <person name="Liolios K."/>
            <person name="Ivanova N."/>
            <person name="Mavromatis K."/>
            <person name="Mikhailova N."/>
            <person name="Pati A."/>
            <person name="Goodwin L."/>
            <person name="Chen A."/>
            <person name="Palaniappan K."/>
            <person name="Land M."/>
            <person name="Hauser L."/>
            <person name="Chang Y.J."/>
            <person name="Jeffries C.D."/>
            <person name="Rohde M."/>
            <person name="Goker M."/>
            <person name="Woyke T."/>
            <person name="Bristow J."/>
            <person name="Eisen J.A."/>
            <person name="Markowitz V."/>
            <person name="Hugenholtz P."/>
            <person name="Kyrpides N.C."/>
            <person name="Klenk H.P."/>
            <person name="Lapidus A."/>
        </authorList>
    </citation>
    <scope>NUCLEOTIDE SEQUENCE [LARGE SCALE GENOMIC DNA]</scope>
    <source>
        <strain evidence="19">ATCC 700542 / DSM 9946 / VI-R2</strain>
    </source>
</reference>
<comment type="cofactor">
    <cofactor evidence="2">
        <name>Mn(2+)</name>
        <dbReference type="ChEBI" id="CHEBI:29035"/>
    </cofactor>
</comment>
<dbReference type="PROSITE" id="PS00470">
    <property type="entry name" value="IDH_IMDH"/>
    <property type="match status" value="1"/>
</dbReference>
<evidence type="ECO:0000256" key="7">
    <source>
        <dbReference type="ARBA" id="ARBA00022430"/>
    </source>
</evidence>
<dbReference type="PANTHER" id="PTHR42979:SF1">
    <property type="entry name" value="3-ISOPROPYLMALATE DEHYDROGENASE"/>
    <property type="match status" value="1"/>
</dbReference>
<dbReference type="NCBIfam" id="TIGR00169">
    <property type="entry name" value="leuB"/>
    <property type="match status" value="1"/>
</dbReference>
<feature type="binding site" evidence="15">
    <location>
        <position position="218"/>
    </location>
    <ligand>
        <name>substrate</name>
    </ligand>
</feature>
<dbReference type="HOGENOM" id="CLU_031953_0_3_0"/>
<dbReference type="InterPro" id="IPR024084">
    <property type="entry name" value="IsoPropMal-DH-like_dom"/>
</dbReference>
<evidence type="ECO:0000256" key="14">
    <source>
        <dbReference type="ARBA" id="ARBA00023304"/>
    </source>
</evidence>
<keyword evidence="19" id="KW-1185">Reference proteome</keyword>
<comment type="subcellular location">
    <subcellularLocation>
        <location evidence="3 15">Cytoplasm</location>
    </subcellularLocation>
</comment>
<dbReference type="RefSeq" id="WP_013158052.1">
    <property type="nucleotide sequence ID" value="NC_014212.1"/>
</dbReference>
<dbReference type="UniPathway" id="UPA00048">
    <property type="reaction ID" value="UER00072"/>
</dbReference>
<comment type="catalytic activity">
    <reaction evidence="1 15 16">
        <text>(2R,3S)-3-isopropylmalate + NAD(+) = 4-methyl-2-oxopentanoate + CO2 + NADH</text>
        <dbReference type="Rhea" id="RHEA:32271"/>
        <dbReference type="ChEBI" id="CHEBI:16526"/>
        <dbReference type="ChEBI" id="CHEBI:17865"/>
        <dbReference type="ChEBI" id="CHEBI:35121"/>
        <dbReference type="ChEBI" id="CHEBI:57540"/>
        <dbReference type="ChEBI" id="CHEBI:57945"/>
        <dbReference type="EC" id="1.1.1.85"/>
    </reaction>
</comment>
<evidence type="ECO:0000256" key="16">
    <source>
        <dbReference type="RuleBase" id="RU004445"/>
    </source>
</evidence>
<dbReference type="EMBL" id="CP002042">
    <property type="protein sequence ID" value="ADH63488.1"/>
    <property type="molecule type" value="Genomic_DNA"/>
</dbReference>
<evidence type="ECO:0000256" key="10">
    <source>
        <dbReference type="ARBA" id="ARBA00022842"/>
    </source>
</evidence>
<feature type="binding site" evidence="15">
    <location>
        <position position="242"/>
    </location>
    <ligand>
        <name>Mg(2+)</name>
        <dbReference type="ChEBI" id="CHEBI:18420"/>
    </ligand>
</feature>
<feature type="binding site" evidence="15">
    <location>
        <begin position="75"/>
        <end position="88"/>
    </location>
    <ligand>
        <name>NAD(+)</name>
        <dbReference type="ChEBI" id="CHEBI:57540"/>
    </ligand>
</feature>
<evidence type="ECO:0000256" key="9">
    <source>
        <dbReference type="ARBA" id="ARBA00022723"/>
    </source>
</evidence>
<comment type="function">
    <text evidence="15 16">Catalyzes the oxidation of 3-carboxy-2-hydroxy-4-methylpentanoate (3-isopropylmalate) to 3-carboxy-4-methyl-2-oxopentanoate. The product decarboxylates to 4-methyl-2 oxopentanoate.</text>
</comment>
<evidence type="ECO:0000313" key="19">
    <source>
        <dbReference type="Proteomes" id="UP000001916"/>
    </source>
</evidence>
<dbReference type="AlphaFoldDB" id="D7BFD5"/>
<evidence type="ECO:0000256" key="2">
    <source>
        <dbReference type="ARBA" id="ARBA00001936"/>
    </source>
</evidence>
<evidence type="ECO:0000256" key="15">
    <source>
        <dbReference type="HAMAP-Rule" id="MF_01033"/>
    </source>
</evidence>
<keyword evidence="8 15" id="KW-0028">Amino-acid biosynthesis</keyword>
<evidence type="ECO:0000256" key="1">
    <source>
        <dbReference type="ARBA" id="ARBA00000624"/>
    </source>
</evidence>
<dbReference type="KEGG" id="msv:Mesil_1601"/>
<proteinExistence type="inferred from homology"/>
<evidence type="ECO:0000313" key="18">
    <source>
        <dbReference type="EMBL" id="ADH63488.1"/>
    </source>
</evidence>
<feature type="binding site" evidence="15">
    <location>
        <position position="246"/>
    </location>
    <ligand>
        <name>Mg(2+)</name>
        <dbReference type="ChEBI" id="CHEBI:18420"/>
    </ligand>
</feature>
<evidence type="ECO:0000256" key="6">
    <source>
        <dbReference type="ARBA" id="ARBA00011738"/>
    </source>
</evidence>
<keyword evidence="14 15" id="KW-0100">Branched-chain amino acid biosynthesis</keyword>
<evidence type="ECO:0000256" key="8">
    <source>
        <dbReference type="ARBA" id="ARBA00022605"/>
    </source>
</evidence>
<protein>
    <recommendedName>
        <fullName evidence="15">3-isopropylmalate dehydrogenase</fullName>
        <ecNumber evidence="15">1.1.1.85</ecNumber>
    </recommendedName>
    <alternativeName>
        <fullName evidence="15">3-IPM-DH</fullName>
    </alternativeName>
    <alternativeName>
        <fullName evidence="15">Beta-IPM dehydrogenase</fullName>
        <shortName evidence="15">IMDH</shortName>
    </alternativeName>
</protein>
<evidence type="ECO:0000256" key="11">
    <source>
        <dbReference type="ARBA" id="ARBA00023002"/>
    </source>
</evidence>
<feature type="binding site" evidence="15">
    <location>
        <position position="133"/>
    </location>
    <ligand>
        <name>substrate</name>
    </ligand>
</feature>
<name>D7BFD5_ALLS1</name>
<sequence>MPKIALLPGDGIGPEVTYAAVDVLKAADEVFGLGLEFEAFPFGGNAIDAYAQPFPEITQKGCLEADAILLGAIGGPQWDGVPRHIRPETGLLALRKSHGLFANLRPAKVLPGLEALSPLKPDIAKGVDVLVIRELTGGIYFGTPRGMNAEEGWNTERYSRPEVERIARIAFEAARKRRNKVCSVDKANVLEVGEFWRKVVEEAHQDYPDVALEHQYVDAMAMHLVTKPGRFDVVVTGNIFGDILSDLASVLPGSLGLLPSASLGEKTPLFEPVHGSAPDIAGKGIANPTAAILSAAMLLTHALSRPDVAQAIEDAVTQALSSNPTPDLGGKASTAEFTRQVAEAVRRAGVQA</sequence>
<feature type="binding site" evidence="15">
    <location>
        <position position="95"/>
    </location>
    <ligand>
        <name>substrate</name>
    </ligand>
</feature>
<gene>
    <name evidence="15" type="primary">leuB</name>
    <name evidence="18" type="ordered locus">Mesil_1601</name>
</gene>
<comment type="subunit">
    <text evidence="6 15 16">Homodimer.</text>
</comment>
<dbReference type="Proteomes" id="UP000001916">
    <property type="component" value="Chromosome"/>
</dbReference>
<organism evidence="18 19">
    <name type="scientific">Allomeiothermus silvanus (strain ATCC 700542 / DSM 9946 / NBRC 106475 / NCIMB 13440 / VI-R2)</name>
    <name type="common">Thermus silvanus</name>
    <dbReference type="NCBI Taxonomy" id="526227"/>
    <lineage>
        <taxon>Bacteria</taxon>
        <taxon>Thermotogati</taxon>
        <taxon>Deinococcota</taxon>
        <taxon>Deinococci</taxon>
        <taxon>Thermales</taxon>
        <taxon>Thermaceae</taxon>
        <taxon>Allomeiothermus</taxon>
    </lineage>
</organism>
<dbReference type="eggNOG" id="COG0473">
    <property type="taxonomic scope" value="Bacteria"/>
</dbReference>
<keyword evidence="9 15" id="KW-0479">Metal-binding</keyword>
<keyword evidence="12 15" id="KW-0520">NAD</keyword>